<evidence type="ECO:0000256" key="9">
    <source>
        <dbReference type="RuleBase" id="RU363032"/>
    </source>
</evidence>
<evidence type="ECO:0000256" key="2">
    <source>
        <dbReference type="ARBA" id="ARBA00010072"/>
    </source>
</evidence>
<evidence type="ECO:0000256" key="1">
    <source>
        <dbReference type="ARBA" id="ARBA00004651"/>
    </source>
</evidence>
<evidence type="ECO:0000256" key="8">
    <source>
        <dbReference type="ARBA" id="ARBA00023136"/>
    </source>
</evidence>
<keyword evidence="7 9" id="KW-1133">Transmembrane helix</keyword>
<keyword evidence="8 9" id="KW-0472">Membrane</keyword>
<comment type="subcellular location">
    <subcellularLocation>
        <location evidence="1 9">Cell membrane</location>
        <topology evidence="1 9">Multi-pass membrane protein</topology>
    </subcellularLocation>
</comment>
<organism evidence="11 12">
    <name type="scientific">Streptomyces varsoviensis</name>
    <dbReference type="NCBI Taxonomy" id="67373"/>
    <lineage>
        <taxon>Bacteria</taxon>
        <taxon>Bacillati</taxon>
        <taxon>Actinomycetota</taxon>
        <taxon>Actinomycetes</taxon>
        <taxon>Kitasatosporales</taxon>
        <taxon>Streptomycetaceae</taxon>
        <taxon>Streptomyces</taxon>
    </lineage>
</organism>
<gene>
    <name evidence="11" type="ORF">ADK38_16615</name>
</gene>
<name>A0ABR5J6H7_9ACTN</name>
<feature type="transmembrane region" description="Helical" evidence="9">
    <location>
        <begin position="51"/>
        <end position="75"/>
    </location>
</feature>
<dbReference type="RefSeq" id="WP_030886221.1">
    <property type="nucleotide sequence ID" value="NZ_JBIRHZ010000004.1"/>
</dbReference>
<evidence type="ECO:0000256" key="7">
    <source>
        <dbReference type="ARBA" id="ARBA00022989"/>
    </source>
</evidence>
<accession>A0ABR5J6H7</accession>
<keyword evidence="6" id="KW-0029">Amino-acid transport</keyword>
<protein>
    <recommendedName>
        <fullName evidence="10">ABC transmembrane type-1 domain-containing protein</fullName>
    </recommendedName>
</protein>
<dbReference type="InterPro" id="IPR043429">
    <property type="entry name" value="ArtM/GltK/GlnP/TcyL/YhdX-like"/>
</dbReference>
<keyword evidence="5 9" id="KW-0812">Transmembrane</keyword>
<dbReference type="NCBIfam" id="TIGR01726">
    <property type="entry name" value="HEQRo_perm_3TM"/>
    <property type="match status" value="1"/>
</dbReference>
<reference evidence="11 12" key="1">
    <citation type="submission" date="2015-07" db="EMBL/GenBank/DDBJ databases">
        <authorList>
            <person name="Ju K.-S."/>
            <person name="Doroghazi J.R."/>
            <person name="Metcalf W.W."/>
        </authorList>
    </citation>
    <scope>NUCLEOTIDE SEQUENCE [LARGE SCALE GENOMIC DNA]</scope>
    <source>
        <strain evidence="11 12">NRRL B-3589</strain>
    </source>
</reference>
<sequence length="214" mass="22506">MNVVADHFGEILTGFGRTVLLTLVSFAAALVLGGLLGLCRVAPLGVLRSLAACYVHTVRNLPLLLVVVVTVFVLPQLGLTLSLNTSVTVGLAAYIASYVCEILRSGMETVPAGQVEAARAVGLTTFQCLRLVVLPQALRSMVQPLGNMFIATALGTAVGSVAGVNELSGVIRQLNVQYVEPLALFASATVLYVALTLAGGLITGRLERRLRIHR</sequence>
<keyword evidence="3 9" id="KW-0813">Transport</keyword>
<evidence type="ECO:0000313" key="12">
    <source>
        <dbReference type="Proteomes" id="UP000037020"/>
    </source>
</evidence>
<dbReference type="Gene3D" id="1.10.3720.10">
    <property type="entry name" value="MetI-like"/>
    <property type="match status" value="1"/>
</dbReference>
<feature type="domain" description="ABC transmembrane type-1" evidence="10">
    <location>
        <begin position="15"/>
        <end position="203"/>
    </location>
</feature>
<dbReference type="PANTHER" id="PTHR30614:SF37">
    <property type="entry name" value="AMINO-ACID ABC TRANSPORTER PERMEASE PROTEIN YHDX-RELATED"/>
    <property type="match status" value="1"/>
</dbReference>
<dbReference type="CDD" id="cd06261">
    <property type="entry name" value="TM_PBP2"/>
    <property type="match status" value="1"/>
</dbReference>
<dbReference type="PROSITE" id="PS50928">
    <property type="entry name" value="ABC_TM1"/>
    <property type="match status" value="1"/>
</dbReference>
<dbReference type="Proteomes" id="UP000037020">
    <property type="component" value="Unassembled WGS sequence"/>
</dbReference>
<evidence type="ECO:0000313" key="11">
    <source>
        <dbReference type="EMBL" id="KOG89010.1"/>
    </source>
</evidence>
<feature type="transmembrane region" description="Helical" evidence="9">
    <location>
        <begin position="20"/>
        <end position="39"/>
    </location>
</feature>
<feature type="transmembrane region" description="Helical" evidence="9">
    <location>
        <begin position="184"/>
        <end position="204"/>
    </location>
</feature>
<proteinExistence type="inferred from homology"/>
<feature type="transmembrane region" description="Helical" evidence="9">
    <location>
        <begin position="145"/>
        <end position="164"/>
    </location>
</feature>
<dbReference type="InterPro" id="IPR035906">
    <property type="entry name" value="MetI-like_sf"/>
</dbReference>
<comment type="similarity">
    <text evidence="2">Belongs to the binding-protein-dependent transport system permease family. HisMQ subfamily.</text>
</comment>
<dbReference type="PANTHER" id="PTHR30614">
    <property type="entry name" value="MEMBRANE COMPONENT OF AMINO ACID ABC TRANSPORTER"/>
    <property type="match status" value="1"/>
</dbReference>
<evidence type="ECO:0000256" key="5">
    <source>
        <dbReference type="ARBA" id="ARBA00022692"/>
    </source>
</evidence>
<dbReference type="EMBL" id="LGUT01001399">
    <property type="protein sequence ID" value="KOG89010.1"/>
    <property type="molecule type" value="Genomic_DNA"/>
</dbReference>
<evidence type="ECO:0000256" key="6">
    <source>
        <dbReference type="ARBA" id="ARBA00022970"/>
    </source>
</evidence>
<dbReference type="InterPro" id="IPR000515">
    <property type="entry name" value="MetI-like"/>
</dbReference>
<keyword evidence="4" id="KW-1003">Cell membrane</keyword>
<evidence type="ECO:0000256" key="4">
    <source>
        <dbReference type="ARBA" id="ARBA00022475"/>
    </source>
</evidence>
<dbReference type="Pfam" id="PF00528">
    <property type="entry name" value="BPD_transp_1"/>
    <property type="match status" value="1"/>
</dbReference>
<dbReference type="SUPFAM" id="SSF161098">
    <property type="entry name" value="MetI-like"/>
    <property type="match status" value="1"/>
</dbReference>
<evidence type="ECO:0000259" key="10">
    <source>
        <dbReference type="PROSITE" id="PS50928"/>
    </source>
</evidence>
<comment type="caution">
    <text evidence="11">The sequence shown here is derived from an EMBL/GenBank/DDBJ whole genome shotgun (WGS) entry which is preliminary data.</text>
</comment>
<keyword evidence="12" id="KW-1185">Reference proteome</keyword>
<dbReference type="InterPro" id="IPR010065">
    <property type="entry name" value="AA_ABC_transptr_permease_3TM"/>
</dbReference>
<evidence type="ECO:0000256" key="3">
    <source>
        <dbReference type="ARBA" id="ARBA00022448"/>
    </source>
</evidence>
<feature type="transmembrane region" description="Helical" evidence="9">
    <location>
        <begin position="81"/>
        <end position="100"/>
    </location>
</feature>